<evidence type="ECO:0000313" key="3">
    <source>
        <dbReference type="EMBL" id="CAB4204404.1"/>
    </source>
</evidence>
<evidence type="ECO:0000313" key="1">
    <source>
        <dbReference type="EMBL" id="CAB4173675.1"/>
    </source>
</evidence>
<organism evidence="1">
    <name type="scientific">uncultured Caudovirales phage</name>
    <dbReference type="NCBI Taxonomy" id="2100421"/>
    <lineage>
        <taxon>Viruses</taxon>
        <taxon>Duplodnaviria</taxon>
        <taxon>Heunggongvirae</taxon>
        <taxon>Uroviricota</taxon>
        <taxon>Caudoviricetes</taxon>
        <taxon>Peduoviridae</taxon>
        <taxon>Maltschvirus</taxon>
        <taxon>Maltschvirus maltsch</taxon>
    </lineage>
</organism>
<dbReference type="EMBL" id="LR796921">
    <property type="protein sequence ID" value="CAB4173675.1"/>
    <property type="molecule type" value="Genomic_DNA"/>
</dbReference>
<sequence length="108" mass="11622">MATYKAYQADSLRIDITHDTAISIDPTWANWSGKWGISATIGGTVLLDGDLSLSTTPGTFNLRIGPATTAGWSTLPTGSYWLTIELNNTTADYRKEIQSKLVISAQGV</sequence>
<gene>
    <name evidence="2" type="ORF">UFOVP1138_27</name>
    <name evidence="3" type="ORF">UFOVP1394_24</name>
    <name evidence="1" type="ORF">UFOVP975_4</name>
</gene>
<protein>
    <submittedName>
        <fullName evidence="1">Uncharacterized protein</fullName>
    </submittedName>
</protein>
<accession>A0A6J5PWQ1</accession>
<evidence type="ECO:0000313" key="2">
    <source>
        <dbReference type="EMBL" id="CAB4186223.1"/>
    </source>
</evidence>
<dbReference type="EMBL" id="LR797086">
    <property type="protein sequence ID" value="CAB4186223.1"/>
    <property type="molecule type" value="Genomic_DNA"/>
</dbReference>
<dbReference type="EMBL" id="LR797345">
    <property type="protein sequence ID" value="CAB4204404.1"/>
    <property type="molecule type" value="Genomic_DNA"/>
</dbReference>
<proteinExistence type="predicted"/>
<reference evidence="1" key="1">
    <citation type="submission" date="2020-05" db="EMBL/GenBank/DDBJ databases">
        <authorList>
            <person name="Chiriac C."/>
            <person name="Salcher M."/>
            <person name="Ghai R."/>
            <person name="Kavagutti S V."/>
        </authorList>
    </citation>
    <scope>NUCLEOTIDE SEQUENCE</scope>
</reference>
<name>A0A6J5PWQ1_9CAUD</name>